<reference evidence="4" key="2">
    <citation type="journal article" date="2021" name="Syst. Appl. Microbiol.">
        <title>Roseomonas hellenica sp. nov., isolated from roots of wild-growing Alkanna tinctoria.</title>
        <authorList>
            <person name="Rat A."/>
            <person name="Naranjo H.D."/>
            <person name="Lebbe L."/>
            <person name="Cnockaert M."/>
            <person name="Krigas N."/>
            <person name="Grigoriadou K."/>
            <person name="Maloupa E."/>
            <person name="Willems A."/>
        </authorList>
    </citation>
    <scope>NUCLEOTIDE SEQUENCE</scope>
    <source>
        <strain evidence="4">LMG 28251</strain>
    </source>
</reference>
<dbReference type="PANTHER" id="PTHR43270">
    <property type="entry name" value="BETA-ALA-HIS DIPEPTIDASE"/>
    <property type="match status" value="1"/>
</dbReference>
<dbReference type="SUPFAM" id="SSF53187">
    <property type="entry name" value="Zn-dependent exopeptidases"/>
    <property type="match status" value="1"/>
</dbReference>
<comment type="caution">
    <text evidence="4">The sequence shown here is derived from an EMBL/GenBank/DDBJ whole genome shotgun (WGS) entry which is preliminary data.</text>
</comment>
<name>A0AAF1KUB2_9PROT</name>
<dbReference type="GO" id="GO:0046872">
    <property type="term" value="F:metal ion binding"/>
    <property type="evidence" value="ECO:0007669"/>
    <property type="project" value="UniProtKB-KW"/>
</dbReference>
<evidence type="ECO:0000313" key="4">
    <source>
        <dbReference type="EMBL" id="MBR0655872.1"/>
    </source>
</evidence>
<dbReference type="AlphaFoldDB" id="A0AAF1KUB2"/>
<reference evidence="4" key="1">
    <citation type="submission" date="2020-01" db="EMBL/GenBank/DDBJ databases">
        <authorList>
            <person name="Rat A."/>
        </authorList>
    </citation>
    <scope>NUCLEOTIDE SEQUENCE</scope>
    <source>
        <strain evidence="4">LMG 28251</strain>
    </source>
</reference>
<dbReference type="PROSITE" id="PS00758">
    <property type="entry name" value="ARGE_DAPE_CPG2_1"/>
    <property type="match status" value="1"/>
</dbReference>
<dbReference type="GO" id="GO:0006508">
    <property type="term" value="P:proteolysis"/>
    <property type="evidence" value="ECO:0007669"/>
    <property type="project" value="UniProtKB-KW"/>
</dbReference>
<organism evidence="4 5">
    <name type="scientific">Plastoroseomonas arctica</name>
    <dbReference type="NCBI Taxonomy" id="1509237"/>
    <lineage>
        <taxon>Bacteria</taxon>
        <taxon>Pseudomonadati</taxon>
        <taxon>Pseudomonadota</taxon>
        <taxon>Alphaproteobacteria</taxon>
        <taxon>Acetobacterales</taxon>
        <taxon>Acetobacteraceae</taxon>
        <taxon>Plastoroseomonas</taxon>
    </lineage>
</organism>
<dbReference type="Gene3D" id="3.30.70.360">
    <property type="match status" value="1"/>
</dbReference>
<proteinExistence type="predicted"/>
<dbReference type="Pfam" id="PF01546">
    <property type="entry name" value="Peptidase_M20"/>
    <property type="match status" value="1"/>
</dbReference>
<evidence type="ECO:0000256" key="2">
    <source>
        <dbReference type="ARBA" id="ARBA00022723"/>
    </source>
</evidence>
<evidence type="ECO:0000256" key="3">
    <source>
        <dbReference type="ARBA" id="ARBA00022801"/>
    </source>
</evidence>
<protein>
    <submittedName>
        <fullName evidence="4">M20/M25/M40 family metallo-hydrolase</fullName>
    </submittedName>
</protein>
<evidence type="ECO:0000256" key="1">
    <source>
        <dbReference type="ARBA" id="ARBA00022670"/>
    </source>
</evidence>
<dbReference type="InterPro" id="IPR001261">
    <property type="entry name" value="ArgE/DapE_CS"/>
</dbReference>
<dbReference type="Gene3D" id="3.40.630.10">
    <property type="entry name" value="Zn peptidases"/>
    <property type="match status" value="1"/>
</dbReference>
<keyword evidence="2" id="KW-0479">Metal-binding</keyword>
<dbReference type="InterPro" id="IPR051458">
    <property type="entry name" value="Cyt/Met_Dipeptidase"/>
</dbReference>
<keyword evidence="3" id="KW-0378">Hydrolase</keyword>
<gene>
    <name evidence="4" type="ORF">GXW79_12390</name>
</gene>
<keyword evidence="1" id="KW-0645">Protease</keyword>
<dbReference type="GO" id="GO:0008233">
    <property type="term" value="F:peptidase activity"/>
    <property type="evidence" value="ECO:0007669"/>
    <property type="project" value="UniProtKB-KW"/>
</dbReference>
<dbReference type="EMBL" id="JAAEDH010000013">
    <property type="protein sequence ID" value="MBR0655872.1"/>
    <property type="molecule type" value="Genomic_DNA"/>
</dbReference>
<keyword evidence="5" id="KW-1185">Reference proteome</keyword>
<dbReference type="NCBIfam" id="NF005478">
    <property type="entry name" value="PRK07079.1"/>
    <property type="match status" value="1"/>
</dbReference>
<dbReference type="PANTHER" id="PTHR43270:SF12">
    <property type="entry name" value="SUCCINYL-DIAMINOPIMELATE DESUCCINYLASE"/>
    <property type="match status" value="1"/>
</dbReference>
<dbReference type="RefSeq" id="WP_211874716.1">
    <property type="nucleotide sequence ID" value="NZ_JAAEDH010000013.1"/>
</dbReference>
<accession>A0AAF1KUB2</accession>
<sequence>MSGSNQRGTREGAIARAQGLFDDGTYLASLRRLVADPTESQMPDSLPALRRYCETTLPPEFDGLGFEIAVLDNPRPGRGPVMLATRIEDPALPTVLIYGHGDVVRGLPGKWREGLDPWAVTVEGDLWYGRGTVDNKGQHLIAIQALRALIAERGHLGFNAKVFVETGEEAGSPGLRDLMKRDAALLSADAFIGLDGPRQASSVPDLKLGARGGVAFDLVVRVREHAAHSGHWGGVLADPGFILSHALASIVTRQGRILVDGWLPKHVPESVRQACRELVLEEVPGTPVPDPGWGEPGMSVTERIFAWTSVIMLAAITGHPDQPTNAVQPEARCRLQVRHTVDVKGEDIMPALRRHLDAHGFPEVQIVPVMERDMFSASRTDPEHPWVRMVAASMQRTSGQKPNIIPNSSGSNPSDIFQEELGVPVMWIPNSYAGCNQHGPDEHALAPLLRDGLALMAGIWWDIGEGLAPKRADAG</sequence>
<evidence type="ECO:0000313" key="5">
    <source>
        <dbReference type="Proteomes" id="UP001196068"/>
    </source>
</evidence>
<dbReference type="Proteomes" id="UP001196068">
    <property type="component" value="Unassembled WGS sequence"/>
</dbReference>
<dbReference type="InterPro" id="IPR002933">
    <property type="entry name" value="Peptidase_M20"/>
</dbReference>